<feature type="transmembrane region" description="Helical" evidence="7">
    <location>
        <begin position="345"/>
        <end position="369"/>
    </location>
</feature>
<feature type="transmembrane region" description="Helical" evidence="7">
    <location>
        <begin position="88"/>
        <end position="107"/>
    </location>
</feature>
<feature type="transmembrane region" description="Helical" evidence="7">
    <location>
        <begin position="210"/>
        <end position="228"/>
    </location>
</feature>
<dbReference type="HOGENOM" id="CLU_004495_2_1_1"/>
<feature type="transmembrane region" description="Helical" evidence="7">
    <location>
        <begin position="422"/>
        <end position="442"/>
    </location>
</feature>
<keyword evidence="4 7" id="KW-1133">Transmembrane helix</keyword>
<dbReference type="PhylomeDB" id="B6Q3T4"/>
<dbReference type="VEuPathDB" id="FungiDB:PMAA_020180"/>
<evidence type="ECO:0000256" key="3">
    <source>
        <dbReference type="ARBA" id="ARBA00022692"/>
    </source>
</evidence>
<dbReference type="OrthoDB" id="3900342at2759"/>
<dbReference type="AlphaFoldDB" id="B6Q3T4"/>
<feature type="transmembrane region" description="Helical" evidence="7">
    <location>
        <begin position="289"/>
        <end position="313"/>
    </location>
</feature>
<feature type="transmembrane region" description="Helical" evidence="7">
    <location>
        <begin position="135"/>
        <end position="158"/>
    </location>
</feature>
<sequence length="556" mass="60066">MEANISSDQKERQSEGLHPEIEPSDLDHEVVVVDDDGTAVNASGWKDQLDRQYGLLSLCGIALTVDNAWVALGSSISVSIANGGPPGLIFSLIVAGAYYSFIGLNLAEFASAIPSAGGVYHWATVTGGPRWGRILGFYAGWINFFGWMFDLASLVQITANITIQMYATYHPDYIQQPWHTYITYLLVLWISTFIVIFANRLLPYSQYAGMFFVIVGGVVTIIVLAAMPKTHATSHFVWGSFGENNLTGWTGGVAFLCGVLNGAFTIGTPDAITHMAEELPRPKKDLPKAIGLQIGLGFLYAFCFAIALCYSITDLDALLSGVNSYPLATIYAQATGNNSGATFGLLFIMFCSSVLCTIGTVLTNSRIYWSLARDNAVPLSSLFGKVNERLSCPIYATLLCVIFATGLGAIPLGSSTAFIDLTGSFIILTTVSYAIPIVANMLTGQKYLPKGPFQLGGGATSLFVRWGAVVLIMFFNVFYCFPYSIPTTSAAMNYNSVILVGVVALTSIWWLVHGIRNYAGPRLTHLYIHEGIEQVSQVAAMPVQSKSEEKTVSSES</sequence>
<evidence type="ECO:0000313" key="8">
    <source>
        <dbReference type="EMBL" id="EEA27127.1"/>
    </source>
</evidence>
<evidence type="ECO:0000256" key="7">
    <source>
        <dbReference type="SAM" id="Phobius"/>
    </source>
</evidence>
<feature type="transmembrane region" description="Helical" evidence="7">
    <location>
        <begin position="248"/>
        <end position="268"/>
    </location>
</feature>
<evidence type="ECO:0000313" key="9">
    <source>
        <dbReference type="Proteomes" id="UP000001294"/>
    </source>
</evidence>
<dbReference type="Gene3D" id="1.20.1740.10">
    <property type="entry name" value="Amino acid/polyamine transporter I"/>
    <property type="match status" value="1"/>
</dbReference>
<organism evidence="8 9">
    <name type="scientific">Talaromyces marneffei (strain ATCC 18224 / CBS 334.59 / QM 7333)</name>
    <name type="common">Penicillium marneffei</name>
    <dbReference type="NCBI Taxonomy" id="441960"/>
    <lineage>
        <taxon>Eukaryota</taxon>
        <taxon>Fungi</taxon>
        <taxon>Dikarya</taxon>
        <taxon>Ascomycota</taxon>
        <taxon>Pezizomycotina</taxon>
        <taxon>Eurotiomycetes</taxon>
        <taxon>Eurotiomycetidae</taxon>
        <taxon>Eurotiales</taxon>
        <taxon>Trichocomaceae</taxon>
        <taxon>Talaromyces</taxon>
        <taxon>Talaromyces sect. Talaromyces</taxon>
    </lineage>
</organism>
<dbReference type="InterPro" id="IPR002293">
    <property type="entry name" value="AA/rel_permease1"/>
</dbReference>
<reference evidence="9" key="1">
    <citation type="journal article" date="2015" name="Genome Announc.">
        <title>Genome sequence of the AIDS-associated pathogen Penicillium marneffei (ATCC18224) and its near taxonomic relative Talaromyces stipitatus (ATCC10500).</title>
        <authorList>
            <person name="Nierman W.C."/>
            <person name="Fedorova-Abrams N.D."/>
            <person name="Andrianopoulos A."/>
        </authorList>
    </citation>
    <scope>NUCLEOTIDE SEQUENCE [LARGE SCALE GENOMIC DNA]</scope>
    <source>
        <strain evidence="9">ATCC 18224 / CBS 334.59 / QM 7333</strain>
    </source>
</reference>
<dbReference type="Pfam" id="PF13520">
    <property type="entry name" value="AA_permease_2"/>
    <property type="match status" value="1"/>
</dbReference>
<evidence type="ECO:0000256" key="1">
    <source>
        <dbReference type="ARBA" id="ARBA00004141"/>
    </source>
</evidence>
<dbReference type="EMBL" id="DS995899">
    <property type="protein sequence ID" value="EEA27127.1"/>
    <property type="molecule type" value="Genomic_DNA"/>
</dbReference>
<comment type="subcellular location">
    <subcellularLocation>
        <location evidence="1">Membrane</location>
        <topology evidence="1">Multi-pass membrane protein</topology>
    </subcellularLocation>
</comment>
<dbReference type="PANTHER" id="PTHR45649:SF27">
    <property type="entry name" value="CHOLINE TRANSPORTER (EUROFUNG)"/>
    <property type="match status" value="1"/>
</dbReference>
<evidence type="ECO:0000256" key="4">
    <source>
        <dbReference type="ARBA" id="ARBA00022989"/>
    </source>
</evidence>
<feature type="transmembrane region" description="Helical" evidence="7">
    <location>
        <begin position="178"/>
        <end position="198"/>
    </location>
</feature>
<feature type="transmembrane region" description="Helical" evidence="7">
    <location>
        <begin position="390"/>
        <end position="410"/>
    </location>
</feature>
<feature type="compositionally biased region" description="Basic and acidic residues" evidence="6">
    <location>
        <begin position="8"/>
        <end position="21"/>
    </location>
</feature>
<keyword evidence="9" id="KW-1185">Reference proteome</keyword>
<keyword evidence="5 7" id="KW-0472">Membrane</keyword>
<evidence type="ECO:0000256" key="5">
    <source>
        <dbReference type="ARBA" id="ARBA00023136"/>
    </source>
</evidence>
<accession>B6Q3T4</accession>
<feature type="region of interest" description="Disordered" evidence="6">
    <location>
        <begin position="1"/>
        <end position="21"/>
    </location>
</feature>
<dbReference type="Proteomes" id="UP000001294">
    <property type="component" value="Unassembled WGS sequence"/>
</dbReference>
<feature type="transmembrane region" description="Helical" evidence="7">
    <location>
        <begin position="491"/>
        <end position="512"/>
    </location>
</feature>
<evidence type="ECO:0000256" key="2">
    <source>
        <dbReference type="ARBA" id="ARBA00022448"/>
    </source>
</evidence>
<evidence type="ECO:0000256" key="6">
    <source>
        <dbReference type="SAM" id="MobiDB-lite"/>
    </source>
</evidence>
<dbReference type="GO" id="GO:0022857">
    <property type="term" value="F:transmembrane transporter activity"/>
    <property type="evidence" value="ECO:0007669"/>
    <property type="project" value="InterPro"/>
</dbReference>
<protein>
    <submittedName>
        <fullName evidence="8">Choline transport protein, putative</fullName>
    </submittedName>
</protein>
<dbReference type="GO" id="GO:0016020">
    <property type="term" value="C:membrane"/>
    <property type="evidence" value="ECO:0007669"/>
    <property type="project" value="UniProtKB-SubCell"/>
</dbReference>
<gene>
    <name evidence="8" type="ORF">PMAA_020180</name>
</gene>
<name>B6Q3T4_TALMQ</name>
<proteinExistence type="predicted"/>
<keyword evidence="3 7" id="KW-0812">Transmembrane</keyword>
<keyword evidence="2" id="KW-0813">Transport</keyword>
<dbReference type="PANTHER" id="PTHR45649">
    <property type="entry name" value="AMINO-ACID PERMEASE BAT1"/>
    <property type="match status" value="1"/>
</dbReference>
<feature type="transmembrane region" description="Helical" evidence="7">
    <location>
        <begin position="53"/>
        <end position="76"/>
    </location>
</feature>
<feature type="transmembrane region" description="Helical" evidence="7">
    <location>
        <begin position="463"/>
        <end position="485"/>
    </location>
</feature>
<dbReference type="PIRSF" id="PIRSF006060">
    <property type="entry name" value="AA_transporter"/>
    <property type="match status" value="1"/>
</dbReference>